<keyword evidence="5" id="KW-0496">Mitochondrion</keyword>
<keyword evidence="4" id="KW-0256">Endoplasmic reticulum</keyword>
<dbReference type="GO" id="GO:0005739">
    <property type="term" value="C:mitochondrion"/>
    <property type="evidence" value="ECO:0007669"/>
    <property type="project" value="UniProtKB-SubCell"/>
</dbReference>
<dbReference type="Proteomes" id="UP000243515">
    <property type="component" value="Unassembled WGS sequence"/>
</dbReference>
<evidence type="ECO:0000256" key="3">
    <source>
        <dbReference type="ARBA" id="ARBA00004370"/>
    </source>
</evidence>
<evidence type="ECO:0000256" key="5">
    <source>
        <dbReference type="ARBA" id="ARBA00023128"/>
    </source>
</evidence>
<evidence type="ECO:0000256" key="4">
    <source>
        <dbReference type="ARBA" id="ARBA00022824"/>
    </source>
</evidence>
<feature type="compositionally biased region" description="Low complexity" evidence="7">
    <location>
        <begin position="85"/>
        <end position="97"/>
    </location>
</feature>
<name>A0A232LZM5_9EURO</name>
<evidence type="ECO:0000256" key="1">
    <source>
        <dbReference type="ARBA" id="ARBA00004173"/>
    </source>
</evidence>
<keyword evidence="6" id="KW-0472">Membrane</keyword>
<dbReference type="EMBL" id="NPHW01003418">
    <property type="protein sequence ID" value="OXV09621.1"/>
    <property type="molecule type" value="Genomic_DNA"/>
</dbReference>
<feature type="region of interest" description="Disordered" evidence="7">
    <location>
        <begin position="36"/>
        <end position="98"/>
    </location>
</feature>
<dbReference type="OrthoDB" id="427518at2759"/>
<dbReference type="InterPro" id="IPR052374">
    <property type="entry name" value="SERAC1"/>
</dbReference>
<protein>
    <recommendedName>
        <fullName evidence="10">DUF676 domain-containing protein</fullName>
    </recommendedName>
</protein>
<dbReference type="AlphaFoldDB" id="A0A232LZM5"/>
<dbReference type="Gene3D" id="3.40.50.1820">
    <property type="entry name" value="alpha/beta hydrolase"/>
    <property type="match status" value="1"/>
</dbReference>
<sequence length="201" mass="21959">MEDQTVAIDGLTVLVEPDNPVVDIIFVHGFTGHPKDTWTHSGKSSKRKSTGIDEHGDVASSSPSKRQRLLSSVRSKVSTPGPIASGKSSSANGSGQSEVYWPRDLLPRTVPDARVLTYGYDTNVKHLAIGRVSHNTVYSHGWNFLCAVEESRRKEPLRPLLLVAHSLGGLIVKEALRKSHDCESVNPHLHNVIRSIVGVLF</sequence>
<comment type="caution">
    <text evidence="8">The sequence shown here is derived from an EMBL/GenBank/DDBJ whole genome shotgun (WGS) entry which is preliminary data.</text>
</comment>
<accession>A0A232LZM5</accession>
<evidence type="ECO:0000256" key="2">
    <source>
        <dbReference type="ARBA" id="ARBA00004240"/>
    </source>
</evidence>
<dbReference type="GO" id="GO:0016020">
    <property type="term" value="C:membrane"/>
    <property type="evidence" value="ECO:0007669"/>
    <property type="project" value="UniProtKB-SubCell"/>
</dbReference>
<evidence type="ECO:0000256" key="7">
    <source>
        <dbReference type="SAM" id="MobiDB-lite"/>
    </source>
</evidence>
<feature type="non-terminal residue" evidence="8">
    <location>
        <position position="201"/>
    </location>
</feature>
<evidence type="ECO:0008006" key="10">
    <source>
        <dbReference type="Google" id="ProtNLM"/>
    </source>
</evidence>
<reference evidence="8 9" key="1">
    <citation type="journal article" date="2015" name="Environ. Microbiol.">
        <title>Metagenome sequence of Elaphomyces granulatus from sporocarp tissue reveals Ascomycota ectomycorrhizal fingerprints of genome expansion and a Proteobacteria-rich microbiome.</title>
        <authorList>
            <person name="Quandt C.A."/>
            <person name="Kohler A."/>
            <person name="Hesse C.N."/>
            <person name="Sharpton T.J."/>
            <person name="Martin F."/>
            <person name="Spatafora J.W."/>
        </authorList>
    </citation>
    <scope>NUCLEOTIDE SEQUENCE [LARGE SCALE GENOMIC DNA]</scope>
    <source>
        <strain evidence="8 9">OSC145934</strain>
    </source>
</reference>
<feature type="compositionally biased region" description="Polar residues" evidence="7">
    <location>
        <begin position="59"/>
        <end position="78"/>
    </location>
</feature>
<keyword evidence="9" id="KW-1185">Reference proteome</keyword>
<dbReference type="PANTHER" id="PTHR48182">
    <property type="entry name" value="PROTEIN SERAC1"/>
    <property type="match status" value="1"/>
</dbReference>
<comment type="subcellular location">
    <subcellularLocation>
        <location evidence="2">Endoplasmic reticulum</location>
    </subcellularLocation>
    <subcellularLocation>
        <location evidence="3">Membrane</location>
    </subcellularLocation>
    <subcellularLocation>
        <location evidence="1">Mitochondrion</location>
    </subcellularLocation>
</comment>
<organism evidence="8 9">
    <name type="scientific">Elaphomyces granulatus</name>
    <dbReference type="NCBI Taxonomy" id="519963"/>
    <lineage>
        <taxon>Eukaryota</taxon>
        <taxon>Fungi</taxon>
        <taxon>Dikarya</taxon>
        <taxon>Ascomycota</taxon>
        <taxon>Pezizomycotina</taxon>
        <taxon>Eurotiomycetes</taxon>
        <taxon>Eurotiomycetidae</taxon>
        <taxon>Eurotiales</taxon>
        <taxon>Elaphomycetaceae</taxon>
        <taxon>Elaphomyces</taxon>
    </lineage>
</organism>
<evidence type="ECO:0000256" key="6">
    <source>
        <dbReference type="ARBA" id="ARBA00023136"/>
    </source>
</evidence>
<gene>
    <name evidence="8" type="ORF">Egran_02616</name>
</gene>
<evidence type="ECO:0000313" key="8">
    <source>
        <dbReference type="EMBL" id="OXV09621.1"/>
    </source>
</evidence>
<dbReference type="SUPFAM" id="SSF53474">
    <property type="entry name" value="alpha/beta-Hydrolases"/>
    <property type="match status" value="1"/>
</dbReference>
<dbReference type="InterPro" id="IPR029058">
    <property type="entry name" value="AB_hydrolase_fold"/>
</dbReference>
<dbReference type="PANTHER" id="PTHR48182:SF2">
    <property type="entry name" value="PROTEIN SERAC1"/>
    <property type="match status" value="1"/>
</dbReference>
<proteinExistence type="predicted"/>
<evidence type="ECO:0000313" key="9">
    <source>
        <dbReference type="Proteomes" id="UP000243515"/>
    </source>
</evidence>
<dbReference type="GO" id="GO:0005783">
    <property type="term" value="C:endoplasmic reticulum"/>
    <property type="evidence" value="ECO:0007669"/>
    <property type="project" value="UniProtKB-SubCell"/>
</dbReference>